<keyword evidence="1" id="KW-0472">Membrane</keyword>
<evidence type="ECO:0000313" key="3">
    <source>
        <dbReference type="Proteomes" id="UP001321477"/>
    </source>
</evidence>
<feature type="transmembrane region" description="Helical" evidence="1">
    <location>
        <begin position="56"/>
        <end position="84"/>
    </location>
</feature>
<organism evidence="2 3">
    <name type="scientific">Agromyces marinus</name>
    <dbReference type="NCBI Taxonomy" id="1389020"/>
    <lineage>
        <taxon>Bacteria</taxon>
        <taxon>Bacillati</taxon>
        <taxon>Actinomycetota</taxon>
        <taxon>Actinomycetes</taxon>
        <taxon>Micrococcales</taxon>
        <taxon>Microbacteriaceae</taxon>
        <taxon>Agromyces</taxon>
    </lineage>
</organism>
<reference evidence="3" key="1">
    <citation type="journal article" date="2019" name="Int. J. Syst. Evol. Microbiol.">
        <title>The Global Catalogue of Microorganisms (GCM) 10K type strain sequencing project: providing services to taxonomists for standard genome sequencing and annotation.</title>
        <authorList>
            <consortium name="The Broad Institute Genomics Platform"/>
            <consortium name="The Broad Institute Genome Sequencing Center for Infectious Disease"/>
            <person name="Wu L."/>
            <person name="Ma J."/>
        </authorList>
    </citation>
    <scope>NUCLEOTIDE SEQUENCE [LARGE SCALE GENOMIC DNA]</scope>
    <source>
        <strain evidence="3">NBRC 109019</strain>
    </source>
</reference>
<accession>A0ABM8H3Q0</accession>
<keyword evidence="1" id="KW-1133">Transmembrane helix</keyword>
<feature type="transmembrane region" description="Helical" evidence="1">
    <location>
        <begin position="12"/>
        <end position="36"/>
    </location>
</feature>
<sequence>MFAARQENGKPAVVFANFVLVMIGIVLIVATAVGVLNREWTGAEVVGTGLILAMSIWLPMAVLPFAYVVGVISALETVLTLLPWHNDRVKPPLRVRFAVVLGIRGRLRYARAIKLQWLPRLGQESTFKGAMATMRELRAEARASRTATHFARQPDSDARR</sequence>
<evidence type="ECO:0000313" key="2">
    <source>
        <dbReference type="EMBL" id="BDZ55414.1"/>
    </source>
</evidence>
<proteinExistence type="predicted"/>
<keyword evidence="1" id="KW-0812">Transmembrane</keyword>
<keyword evidence="3" id="KW-1185">Reference proteome</keyword>
<dbReference type="Proteomes" id="UP001321477">
    <property type="component" value="Chromosome"/>
</dbReference>
<dbReference type="EMBL" id="AP027734">
    <property type="protein sequence ID" value="BDZ55414.1"/>
    <property type="molecule type" value="Genomic_DNA"/>
</dbReference>
<evidence type="ECO:0000256" key="1">
    <source>
        <dbReference type="SAM" id="Phobius"/>
    </source>
</evidence>
<protein>
    <submittedName>
        <fullName evidence="2">Uncharacterized protein</fullName>
    </submittedName>
</protein>
<gene>
    <name evidence="2" type="ORF">GCM10025870_24870</name>
</gene>
<dbReference type="RefSeq" id="WP_286329038.1">
    <property type="nucleotide sequence ID" value="NZ_AP027734.1"/>
</dbReference>
<name>A0ABM8H3Q0_9MICO</name>